<dbReference type="AlphaFoldDB" id="R7QNA3"/>
<dbReference type="KEGG" id="ccp:CHC_T00006362001"/>
<dbReference type="Proteomes" id="UP000012073">
    <property type="component" value="Unassembled WGS sequence"/>
</dbReference>
<accession>R7QNA3</accession>
<evidence type="ECO:0000313" key="1">
    <source>
        <dbReference type="EMBL" id="CDF38870.1"/>
    </source>
</evidence>
<reference evidence="2" key="1">
    <citation type="journal article" date="2013" name="Proc. Natl. Acad. Sci. U.S.A.">
        <title>Genome structure and metabolic features in the red seaweed Chondrus crispus shed light on evolution of the Archaeplastida.</title>
        <authorList>
            <person name="Collen J."/>
            <person name="Porcel B."/>
            <person name="Carre W."/>
            <person name="Ball S.G."/>
            <person name="Chaparro C."/>
            <person name="Tonon T."/>
            <person name="Barbeyron T."/>
            <person name="Michel G."/>
            <person name="Noel B."/>
            <person name="Valentin K."/>
            <person name="Elias M."/>
            <person name="Artiguenave F."/>
            <person name="Arun A."/>
            <person name="Aury J.M."/>
            <person name="Barbosa-Neto J.F."/>
            <person name="Bothwell J.H."/>
            <person name="Bouget F.Y."/>
            <person name="Brillet L."/>
            <person name="Cabello-Hurtado F."/>
            <person name="Capella-Gutierrez S."/>
            <person name="Charrier B."/>
            <person name="Cladiere L."/>
            <person name="Cock J.M."/>
            <person name="Coelho S.M."/>
            <person name="Colleoni C."/>
            <person name="Czjzek M."/>
            <person name="Da Silva C."/>
            <person name="Delage L."/>
            <person name="Denoeud F."/>
            <person name="Deschamps P."/>
            <person name="Dittami S.M."/>
            <person name="Gabaldon T."/>
            <person name="Gachon C.M."/>
            <person name="Groisillier A."/>
            <person name="Herve C."/>
            <person name="Jabbari K."/>
            <person name="Katinka M."/>
            <person name="Kloareg B."/>
            <person name="Kowalczyk N."/>
            <person name="Labadie K."/>
            <person name="Leblanc C."/>
            <person name="Lopez P.J."/>
            <person name="McLachlan D.H."/>
            <person name="Meslet-Cladiere L."/>
            <person name="Moustafa A."/>
            <person name="Nehr Z."/>
            <person name="Nyvall Collen P."/>
            <person name="Panaud O."/>
            <person name="Partensky F."/>
            <person name="Poulain J."/>
            <person name="Rensing S.A."/>
            <person name="Rousvoal S."/>
            <person name="Samson G."/>
            <person name="Symeonidi A."/>
            <person name="Weissenbach J."/>
            <person name="Zambounis A."/>
            <person name="Wincker P."/>
            <person name="Boyen C."/>
        </authorList>
    </citation>
    <scope>NUCLEOTIDE SEQUENCE [LARGE SCALE GENOMIC DNA]</scope>
    <source>
        <strain evidence="2">cv. Stackhouse</strain>
    </source>
</reference>
<proteinExistence type="predicted"/>
<dbReference type="GeneID" id="17326492"/>
<protein>
    <submittedName>
        <fullName evidence="1">Uncharacterized protein</fullName>
    </submittedName>
</protein>
<evidence type="ECO:0000313" key="2">
    <source>
        <dbReference type="Proteomes" id="UP000012073"/>
    </source>
</evidence>
<name>R7QNA3_CHOCR</name>
<dbReference type="EMBL" id="HG001975">
    <property type="protein sequence ID" value="CDF38870.1"/>
    <property type="molecule type" value="Genomic_DNA"/>
</dbReference>
<sequence length="34" mass="3940">MKILWHDSHSTLFLQVVLEFPKLGDGPCHLHQVL</sequence>
<dbReference type="Gramene" id="CDF38870">
    <property type="protein sequence ID" value="CDF38870"/>
    <property type="gene ID" value="CHC_T00006362001"/>
</dbReference>
<organism evidence="1 2">
    <name type="scientific">Chondrus crispus</name>
    <name type="common">Carrageen Irish moss</name>
    <name type="synonym">Polymorpha crispa</name>
    <dbReference type="NCBI Taxonomy" id="2769"/>
    <lineage>
        <taxon>Eukaryota</taxon>
        <taxon>Rhodophyta</taxon>
        <taxon>Florideophyceae</taxon>
        <taxon>Rhodymeniophycidae</taxon>
        <taxon>Gigartinales</taxon>
        <taxon>Gigartinaceae</taxon>
        <taxon>Chondrus</taxon>
    </lineage>
</organism>
<gene>
    <name evidence="1" type="ORF">CHC_T00006362001</name>
</gene>
<dbReference type="RefSeq" id="XP_005718775.1">
    <property type="nucleotide sequence ID" value="XM_005718718.1"/>
</dbReference>
<keyword evidence="2" id="KW-1185">Reference proteome</keyword>